<comment type="caution">
    <text evidence="2">The sequence shown here is derived from an EMBL/GenBank/DDBJ whole genome shotgun (WGS) entry which is preliminary data.</text>
</comment>
<keyword evidence="3" id="KW-1185">Reference proteome</keyword>
<organism evidence="2 3">
    <name type="scientific">Myotis myotis</name>
    <name type="common">Greater mouse-eared bat</name>
    <name type="synonym">Vespertilio myotis</name>
    <dbReference type="NCBI Taxonomy" id="51298"/>
    <lineage>
        <taxon>Eukaryota</taxon>
        <taxon>Metazoa</taxon>
        <taxon>Chordata</taxon>
        <taxon>Craniata</taxon>
        <taxon>Vertebrata</taxon>
        <taxon>Euteleostomi</taxon>
        <taxon>Mammalia</taxon>
        <taxon>Eutheria</taxon>
        <taxon>Laurasiatheria</taxon>
        <taxon>Chiroptera</taxon>
        <taxon>Yangochiroptera</taxon>
        <taxon>Vespertilionidae</taxon>
        <taxon>Myotis</taxon>
    </lineage>
</organism>
<protein>
    <submittedName>
        <fullName evidence="2">Uncharacterized protein</fullName>
    </submittedName>
</protein>
<evidence type="ECO:0000313" key="2">
    <source>
        <dbReference type="EMBL" id="KAF6308088.1"/>
    </source>
</evidence>
<dbReference type="AlphaFoldDB" id="A0A7J7U5J1"/>
<accession>A0A7J7U5J1</accession>
<feature type="region of interest" description="Disordered" evidence="1">
    <location>
        <begin position="1"/>
        <end position="21"/>
    </location>
</feature>
<evidence type="ECO:0000313" key="3">
    <source>
        <dbReference type="Proteomes" id="UP000527355"/>
    </source>
</evidence>
<sequence length="249" mass="27529">MGRKSSPEPGRSALRLSDYPSQDSGSFICLPVSASLSILSFLSLSLSLIPSLSQIISWGLCLRAPTPPCVGNLTFIICFLYFGNVHLTSYLRGVGVEEQAAWLHPFPCPLLSESDPSPSFLPPELSAEAFPALGHCGIRNQVLIHDLPSTAHRRVGKAVRPLLIHCCFADLGKRKNSRHRESPVETKMESNVISASRQHYSQLGCLTCHHRCLFNVIVNTSNRLHILRVCPVPGTLYNFAYHPLNSFIW</sequence>
<dbReference type="Proteomes" id="UP000527355">
    <property type="component" value="Unassembled WGS sequence"/>
</dbReference>
<name>A0A7J7U5J1_MYOMY</name>
<reference evidence="2 3" key="1">
    <citation type="journal article" date="2020" name="Nature">
        <title>Six reference-quality genomes reveal evolution of bat adaptations.</title>
        <authorList>
            <person name="Jebb D."/>
            <person name="Huang Z."/>
            <person name="Pippel M."/>
            <person name="Hughes G.M."/>
            <person name="Lavrichenko K."/>
            <person name="Devanna P."/>
            <person name="Winkler S."/>
            <person name="Jermiin L.S."/>
            <person name="Skirmuntt E.C."/>
            <person name="Katzourakis A."/>
            <person name="Burkitt-Gray L."/>
            <person name="Ray D.A."/>
            <person name="Sullivan K.A.M."/>
            <person name="Roscito J.G."/>
            <person name="Kirilenko B.M."/>
            <person name="Davalos L.M."/>
            <person name="Corthals A.P."/>
            <person name="Power M.L."/>
            <person name="Jones G."/>
            <person name="Ransome R.D."/>
            <person name="Dechmann D.K.N."/>
            <person name="Locatelli A.G."/>
            <person name="Puechmaille S.J."/>
            <person name="Fedrigo O."/>
            <person name="Jarvis E.D."/>
            <person name="Hiller M."/>
            <person name="Vernes S.C."/>
            <person name="Myers E.W."/>
            <person name="Teeling E.C."/>
        </authorList>
    </citation>
    <scope>NUCLEOTIDE SEQUENCE [LARGE SCALE GENOMIC DNA]</scope>
    <source>
        <strain evidence="2">MMyoMyo1</strain>
        <tissue evidence="2">Flight muscle</tissue>
    </source>
</reference>
<evidence type="ECO:0000256" key="1">
    <source>
        <dbReference type="SAM" id="MobiDB-lite"/>
    </source>
</evidence>
<proteinExistence type="predicted"/>
<gene>
    <name evidence="2" type="ORF">mMyoMyo1_008866</name>
</gene>
<dbReference type="EMBL" id="JABWUV010000014">
    <property type="protein sequence ID" value="KAF6308088.1"/>
    <property type="molecule type" value="Genomic_DNA"/>
</dbReference>